<gene>
    <name evidence="4" type="ORF">FGF67_10460</name>
</gene>
<feature type="domain" description="Secretion system C-terminal sorting" evidence="3">
    <location>
        <begin position="397"/>
        <end position="467"/>
    </location>
</feature>
<dbReference type="InterPro" id="IPR019026">
    <property type="entry name" value="Peptidase_M64_IgA"/>
</dbReference>
<evidence type="ECO:0000256" key="2">
    <source>
        <dbReference type="SAM" id="SignalP"/>
    </source>
</evidence>
<keyword evidence="1 2" id="KW-0732">Signal</keyword>
<evidence type="ECO:0000313" key="4">
    <source>
        <dbReference type="EMBL" id="TNJ43783.1"/>
    </source>
</evidence>
<dbReference type="InterPro" id="IPR026444">
    <property type="entry name" value="Secre_tail"/>
</dbReference>
<feature type="signal peptide" evidence="2">
    <location>
        <begin position="1"/>
        <end position="19"/>
    </location>
</feature>
<dbReference type="RefSeq" id="WP_139697496.1">
    <property type="nucleotide sequence ID" value="NZ_CP074074.1"/>
</dbReference>
<protein>
    <submittedName>
        <fullName evidence="4">T9SS type A sorting domain-containing protein</fullName>
    </submittedName>
</protein>
<accession>A0A5C4SK42</accession>
<dbReference type="NCBIfam" id="TIGR04183">
    <property type="entry name" value="Por_Secre_tail"/>
    <property type="match status" value="1"/>
</dbReference>
<dbReference type="Gene3D" id="3.40.390.10">
    <property type="entry name" value="Collagenase (Catalytic Domain)"/>
    <property type="match status" value="1"/>
</dbReference>
<dbReference type="GO" id="GO:0008237">
    <property type="term" value="F:metallopeptidase activity"/>
    <property type="evidence" value="ECO:0007669"/>
    <property type="project" value="InterPro"/>
</dbReference>
<proteinExistence type="predicted"/>
<dbReference type="Proteomes" id="UP000308713">
    <property type="component" value="Unassembled WGS sequence"/>
</dbReference>
<dbReference type="Pfam" id="PF18962">
    <property type="entry name" value="Por_Secre_tail"/>
    <property type="match status" value="1"/>
</dbReference>
<dbReference type="AlphaFoldDB" id="A0A5C4SK42"/>
<organism evidence="4 5">
    <name type="scientific">Allotamlana fucoidanivorans</name>
    <dbReference type="NCBI Taxonomy" id="2583814"/>
    <lineage>
        <taxon>Bacteria</taxon>
        <taxon>Pseudomonadati</taxon>
        <taxon>Bacteroidota</taxon>
        <taxon>Flavobacteriia</taxon>
        <taxon>Flavobacteriales</taxon>
        <taxon>Flavobacteriaceae</taxon>
        <taxon>Allotamlana</taxon>
    </lineage>
</organism>
<name>A0A5C4SK42_9FLAO</name>
<sequence length="471" mass="52930">MKKLLLLCAILMSFSTVNAQFSVETLRYSGAHDKRINIVILSEGYQSFELNKFMLDAEHFTNTLFNHAPFNAYTSYFNVYAIKVPSNESGADHPATALDVDETGQTPVFVDTYFNATYDSFGSHRKLYYEIDGNNANNTQQKITEVLANHFPEYDQAIIIVNSAEYGGSGGEFPMAYNGYWGAAVTIHELGHSLFNLKDEYYPGDIFVAEAINMTQETNTNLVKWKNWLNINNVGIYVHGNSGTAASWYKPHQNCIMERIDKGFCPVCQEGIVEKIHDLVPPIDSYIPNNSSIEPSEFPLNFELNLIQPNPNSLISTWFLNGVEFNQNIESISINESDLNSGTNTLNVTITDDSTFLKVDNHNAGSHVYIVTWTITYNALGLKDIKSNTDTYYISLHPNPAHSILYLKFESNTSKSLKADIISMDGKHVKSTILSNHTETPLDVSQLAPGIYTINYYADTILVVSKKWIKY</sequence>
<dbReference type="EMBL" id="VDCS01000009">
    <property type="protein sequence ID" value="TNJ43783.1"/>
    <property type="molecule type" value="Genomic_DNA"/>
</dbReference>
<dbReference type="InterPro" id="IPR024079">
    <property type="entry name" value="MetalloPept_cat_dom_sf"/>
</dbReference>
<dbReference type="Pfam" id="PF09471">
    <property type="entry name" value="Peptidase_M64"/>
    <property type="match status" value="1"/>
</dbReference>
<evidence type="ECO:0000256" key="1">
    <source>
        <dbReference type="ARBA" id="ARBA00022729"/>
    </source>
</evidence>
<keyword evidence="5" id="KW-1185">Reference proteome</keyword>
<evidence type="ECO:0000313" key="5">
    <source>
        <dbReference type="Proteomes" id="UP000308713"/>
    </source>
</evidence>
<comment type="caution">
    <text evidence="4">The sequence shown here is derived from an EMBL/GenBank/DDBJ whole genome shotgun (WGS) entry which is preliminary data.</text>
</comment>
<feature type="chain" id="PRO_5023093860" evidence="2">
    <location>
        <begin position="20"/>
        <end position="471"/>
    </location>
</feature>
<evidence type="ECO:0000259" key="3">
    <source>
        <dbReference type="Pfam" id="PF18962"/>
    </source>
</evidence>
<dbReference type="OrthoDB" id="1288696at2"/>
<reference evidence="4 5" key="1">
    <citation type="submission" date="2019-05" db="EMBL/GenBank/DDBJ databases">
        <title>Tamlana fucoidanivorans sp. nov., isolated from the surface of algae collected from Fujian province in China.</title>
        <authorList>
            <person name="Li J."/>
        </authorList>
    </citation>
    <scope>NUCLEOTIDE SEQUENCE [LARGE SCALE GENOMIC DNA]</scope>
    <source>
        <strain evidence="4 5">CW2-9</strain>
    </source>
</reference>